<evidence type="ECO:0000256" key="7">
    <source>
        <dbReference type="PROSITE-ProRule" id="PRU00284"/>
    </source>
</evidence>
<evidence type="ECO:0000256" key="4">
    <source>
        <dbReference type="ARBA" id="ARBA00023136"/>
    </source>
</evidence>
<dbReference type="CDD" id="cd11386">
    <property type="entry name" value="MCP_signal"/>
    <property type="match status" value="1"/>
</dbReference>
<comment type="similarity">
    <text evidence="6">Belongs to the methyl-accepting chemotaxis (MCP) protein family.</text>
</comment>
<evidence type="ECO:0000259" key="9">
    <source>
        <dbReference type="PROSITE" id="PS50111"/>
    </source>
</evidence>
<gene>
    <name evidence="11" type="ORF">Kalk_07475</name>
</gene>
<proteinExistence type="inferred from homology"/>
<keyword evidence="12" id="KW-1185">Reference proteome</keyword>
<evidence type="ECO:0000256" key="1">
    <source>
        <dbReference type="ARBA" id="ARBA00004141"/>
    </source>
</evidence>
<accession>A0A2K9LJ37</accession>
<dbReference type="PROSITE" id="PS50111">
    <property type="entry name" value="CHEMOTAXIS_TRANSDUC_2"/>
    <property type="match status" value="1"/>
</dbReference>
<protein>
    <recommendedName>
        <fullName evidence="13">Methyl-accepting chemotaxis protein</fullName>
    </recommendedName>
</protein>
<dbReference type="EMBL" id="CP022684">
    <property type="protein sequence ID" value="AUM12260.1"/>
    <property type="molecule type" value="Genomic_DNA"/>
</dbReference>
<feature type="domain" description="Methyl-accepting transducer" evidence="9">
    <location>
        <begin position="403"/>
        <end position="639"/>
    </location>
</feature>
<dbReference type="SMART" id="SM00283">
    <property type="entry name" value="MA"/>
    <property type="match status" value="1"/>
</dbReference>
<comment type="subcellular location">
    <subcellularLocation>
        <location evidence="1">Membrane</location>
        <topology evidence="1">Multi-pass membrane protein</topology>
    </subcellularLocation>
</comment>
<dbReference type="Gene3D" id="1.10.287.950">
    <property type="entry name" value="Methyl-accepting chemotaxis protein"/>
    <property type="match status" value="1"/>
</dbReference>
<dbReference type="CDD" id="cd06225">
    <property type="entry name" value="HAMP"/>
    <property type="match status" value="1"/>
</dbReference>
<keyword evidence="3 8" id="KW-1133">Transmembrane helix</keyword>
<evidence type="ECO:0000256" key="3">
    <source>
        <dbReference type="ARBA" id="ARBA00022989"/>
    </source>
</evidence>
<keyword evidence="4 8" id="KW-0472">Membrane</keyword>
<evidence type="ECO:0000256" key="8">
    <source>
        <dbReference type="SAM" id="Phobius"/>
    </source>
</evidence>
<dbReference type="Proteomes" id="UP000235116">
    <property type="component" value="Chromosome"/>
</dbReference>
<dbReference type="PANTHER" id="PTHR32089">
    <property type="entry name" value="METHYL-ACCEPTING CHEMOTAXIS PROTEIN MCPB"/>
    <property type="match status" value="1"/>
</dbReference>
<keyword evidence="2 8" id="KW-0812">Transmembrane</keyword>
<dbReference type="KEGG" id="kak:Kalk_07475"/>
<feature type="domain" description="HAMP" evidence="10">
    <location>
        <begin position="346"/>
        <end position="398"/>
    </location>
</feature>
<evidence type="ECO:0000313" key="12">
    <source>
        <dbReference type="Proteomes" id="UP000235116"/>
    </source>
</evidence>
<evidence type="ECO:0000256" key="2">
    <source>
        <dbReference type="ARBA" id="ARBA00022692"/>
    </source>
</evidence>
<dbReference type="SMART" id="SM00304">
    <property type="entry name" value="HAMP"/>
    <property type="match status" value="1"/>
</dbReference>
<dbReference type="AlphaFoldDB" id="A0A2K9LJ37"/>
<dbReference type="InterPro" id="IPR004089">
    <property type="entry name" value="MCPsignal_dom"/>
</dbReference>
<dbReference type="SUPFAM" id="SSF58104">
    <property type="entry name" value="Methyl-accepting chemotaxis protein (MCP) signaling domain"/>
    <property type="match status" value="1"/>
</dbReference>
<evidence type="ECO:0008006" key="13">
    <source>
        <dbReference type="Google" id="ProtNLM"/>
    </source>
</evidence>
<dbReference type="RefSeq" id="WP_101893596.1">
    <property type="nucleotide sequence ID" value="NZ_CP022684.1"/>
</dbReference>
<dbReference type="GO" id="GO:0007165">
    <property type="term" value="P:signal transduction"/>
    <property type="evidence" value="ECO:0007669"/>
    <property type="project" value="UniProtKB-KW"/>
</dbReference>
<evidence type="ECO:0000256" key="6">
    <source>
        <dbReference type="ARBA" id="ARBA00029447"/>
    </source>
</evidence>
<reference evidence="12" key="1">
    <citation type="submission" date="2017-08" db="EMBL/GenBank/DDBJ databases">
        <title>Direct submision.</title>
        <authorList>
            <person name="Kim S.-J."/>
            <person name="Rhee S.-K."/>
        </authorList>
    </citation>
    <scope>NUCLEOTIDE SEQUENCE [LARGE SCALE GENOMIC DNA]</scope>
    <source>
        <strain evidence="12">GI5</strain>
    </source>
</reference>
<dbReference type="OrthoDB" id="5800769at2"/>
<dbReference type="GO" id="GO:0006935">
    <property type="term" value="P:chemotaxis"/>
    <property type="evidence" value="ECO:0007669"/>
    <property type="project" value="UniProtKB-ARBA"/>
</dbReference>
<dbReference type="FunFam" id="1.10.287.950:FF:000001">
    <property type="entry name" value="Methyl-accepting chemotaxis sensory transducer"/>
    <property type="match status" value="1"/>
</dbReference>
<evidence type="ECO:0000259" key="10">
    <source>
        <dbReference type="PROSITE" id="PS50885"/>
    </source>
</evidence>
<keyword evidence="5 7" id="KW-0807">Transducer</keyword>
<dbReference type="PANTHER" id="PTHR32089:SF119">
    <property type="entry name" value="METHYL-ACCEPTING CHEMOTAXIS PROTEIN CTPL"/>
    <property type="match status" value="1"/>
</dbReference>
<organism evidence="11 12">
    <name type="scientific">Ketobacter alkanivorans</name>
    <dbReference type="NCBI Taxonomy" id="1917421"/>
    <lineage>
        <taxon>Bacteria</taxon>
        <taxon>Pseudomonadati</taxon>
        <taxon>Pseudomonadota</taxon>
        <taxon>Gammaproteobacteria</taxon>
        <taxon>Pseudomonadales</taxon>
        <taxon>Ketobacteraceae</taxon>
        <taxon>Ketobacter</taxon>
    </lineage>
</organism>
<dbReference type="GO" id="GO:0016020">
    <property type="term" value="C:membrane"/>
    <property type="evidence" value="ECO:0007669"/>
    <property type="project" value="UniProtKB-SubCell"/>
</dbReference>
<sequence>MKSLLAPGIALISRVSFAKKFVLISLLFYVPLLIFSGMIVRDSVTQIRNAELEQQGLQLSVELMKVKRLLEQQRDIRVVSNVYRKEDAQSKEREITRKALANIDAIVALPNPLVADAAFKQQMASLRQEVEALASLGVNNEEGPELTFSAMNGPSTKIQASLKYVYEQSRLTLESSKDVAGMLDLLSRSLTGLGLSSGRLRAIGSYGLTYAYLDGFTLDALEKSLFALERFENEFPVTFENTLQGESQVVLTPSLNSLMDDVATLRRLADEKVVTAVSFELSWSEYFDRVSELMDKQVAFSNGLLGHAEKIIAQKKDAELTSTVQVVSALVALLLITAYVYVAFYVSLNDSIEQVRGGAARMADGDMTVRLEQRSNDEMGRLIMRFNLSTERVRELVTHVAASADKVTALAESVKGYSVESSTGMKTQMDRTQQVAAAISELTNTVQGVADYSKRAQDVVNLTSGKAQQGSQQVTLSLQQVSSLSQDINLTSTTINELAQDSQKISQVIEEIKSIAAQTNLLALNAAIEAARAGEQGRGFAVVADEVRSLSQRTQDSTGNIESIIDNFLKKIDQAVHAMQHSSEVANSTVEDSRSLGVVFDEISQDLKDVVEMTGQIAVSVGQQAQVAHEIDQNIHDIRDSGEQASRQAESTAQASQDMAQEAVQLKSILGAFKV</sequence>
<dbReference type="PROSITE" id="PS50885">
    <property type="entry name" value="HAMP"/>
    <property type="match status" value="1"/>
</dbReference>
<evidence type="ECO:0000313" key="11">
    <source>
        <dbReference type="EMBL" id="AUM12260.1"/>
    </source>
</evidence>
<dbReference type="Pfam" id="PF00672">
    <property type="entry name" value="HAMP"/>
    <property type="match status" value="1"/>
</dbReference>
<evidence type="ECO:0000256" key="5">
    <source>
        <dbReference type="ARBA" id="ARBA00023224"/>
    </source>
</evidence>
<dbReference type="InterPro" id="IPR003660">
    <property type="entry name" value="HAMP_dom"/>
</dbReference>
<name>A0A2K9LJ37_9GAMM</name>
<dbReference type="Pfam" id="PF00015">
    <property type="entry name" value="MCPsignal"/>
    <property type="match status" value="1"/>
</dbReference>
<feature type="transmembrane region" description="Helical" evidence="8">
    <location>
        <begin position="21"/>
        <end position="40"/>
    </location>
</feature>